<dbReference type="Gene3D" id="2.130.10.10">
    <property type="entry name" value="YVTN repeat-like/Quinoprotein amine dehydrogenase"/>
    <property type="match status" value="1"/>
</dbReference>
<dbReference type="InterPro" id="IPR036322">
    <property type="entry name" value="WD40_repeat_dom_sf"/>
</dbReference>
<dbReference type="InterPro" id="IPR055089">
    <property type="entry name" value="COP9_N"/>
</dbReference>
<dbReference type="Pfam" id="PF22788">
    <property type="entry name" value="COP9_hel_rpt"/>
    <property type="match status" value="1"/>
</dbReference>
<dbReference type="PANTHER" id="PTHR24096:SF149">
    <property type="entry name" value="AMP-BINDING DOMAIN-CONTAINING PROTEIN-RELATED"/>
    <property type="match status" value="1"/>
</dbReference>
<comment type="caution">
    <text evidence="7">The sequence shown here is derived from an EMBL/GenBank/DDBJ whole genome shotgun (WGS) entry which is preliminary data.</text>
</comment>
<sequence>MGGEKGKKRTERDDTRPRCEVTALPPSHALELKPRETRRPFFASLALLFIASAPLLSLTRAPGQRPPSFLPHTRPVHSASSATILHMAPNEPTLDEIIAKIQSCSDTATITKTLLPFLNNLHESVFSARPHGQTDPIDVLSPAAHSFAYLYFLVYRCKASHGFHPALLEKVWAFVTTCDCDQIRAAADKALNFAEALVKMAMESHQPIIAIRPLAVFIQRIQLSPGQLTMIHPLLAKTCLLAQSFKDIVPILDCDISDVNPTSTHIDYRDFLLYHYYGGMIYAYLKQFERAVEFFKLAVSAPADVASAIQIESYKKYVLTSLLHYGKVPNLPKYTATAVNRCLKLHCVPYSEFAVAYEKKSNSAIRAELEKHKQALVRDRNYGLAKQCMEALHRRNIQDLTRTYVTLSIEDITSIIGLGSDQDGARRVEGIIVRMIESGDIFATISHEHAGGMVSFLDDPNQHNNTVTMDKLNAQMQKATAITSSLIAMDQTISSMPAYFNKGSHMIDHPAYPMDESDYGMQLGYDAYADEVMKIDNSTKLTWCQNQVGFCTNVCQELTNGAETVDNRCDIQTLDYVCECKGGAAPNITEYTYTIPYFLCTAETQECIRNCALSDNNCYTGCSTKRNCTAEFPKKYNQTIATSLPQPTAPAGTQTTGIPPGIFDTPSFHFNTTPSPFAGKPSLMTVYTSHVPDKVIPHKNAYSFLVSNPNRTPDSHPVLVDALTKRVVHYGEWKRDTRRWATGLQSIGFKRGDVLGLFSFNQVDYSIAMFGPILMGAIATTVNSAYTVDELAYQLSDSGASVLVTHPELLPVARAGAQRVGLPEDKIFLFSEQVVEGFRPYTALMPPLSIPEDQLAEVVSLEEGSLAKETTALICYSSGTTGRSKGVELSHLNICANALQVSALDGAIPPLENVSLSVLPMYHMYSIMVHLVCGVYSGIPNVVLQRFNPEDFLRTIQDYKIKTLNLVPPQVLLLVKSPMVEEYDISAVRHVMAGAAPCSKELIEALMSRFPQIAFRQAYGMSELSPASHIGLYEPMVHGSAGRVLPNQQVRVVDPETGKDVVQGERGEIWVRGPNVMKGYRNNVAATRETIDAEGWLHTGDIAVVDADENFFVVDRLKELIKYKGFQVAPAELEAILLTHPQILDSAVIGVENAEQATEVPMAFVVKNEATAEGRALREQDVVEYVAEQVAAHKRLRGGVRFIDVIPKSAAGKILLLDCTEFVAAEGRYELLQDIYLDQVLPHPVIPTHVSSVSVKYKDYFNSSNGARVHGKQTSADSTLSSSNLDRLEERLRDFKLRDEKGAIDDDEDDAPLGSAGNRPRSSSHGGTLSRNFHGNLVDLPLYHDDSSAGGGYKSPRSGMMSPGLPLASLTPGPPPLKDSTASSRITDPFSQFGPPPPVPQHHQPPPHSFKSLSRASSHYSQAPDDSSNNSGSGSQSSFATGSSSAGFSSFFSSKRKKPKNNITKTNSTFVAKISTHDNLAKILANRVGEDVYVFWNTGRTFAWSDLGQKPNEPLSQISFSKAFPTSHDVNVLTRSCDHLDVIIGFSTGDIIWFDPLCNKYYRLNKQAIIKDSAVTMIKWLPGSENQFMAAFHDGSVLIMDKERDDNAFSAPIPTSDNAFHVTRPKQSKHNPIAHWQVCKKPITAFAFSPDLQHVAVVAMDGGLRIIDFQQGRLLDTFSAYFGALNCVCWSPDGKYILTGGQDDLVTIWSFKDQRIVARCQGHQSYVTGVAFDPWRCDERNYRFGSVGEDAKLLLWDFSVGALHKPKAAAMQRRGSNTTVSGTGATGSNGYKPGHGSKSSISSLRGIGGHSLFSGHQHSSTSSTTQSPQSSLSATHHHPHHHAALQTQPIIAEESSQELTAGGEASSIGSSTRNGSFHNDNSTHHHHQQQQQPANTFSSKSGENASLGGGSSTTSSIHSATPASEHEGVQEAADVGLSNGVYKKSAHARTLPHLHLHKSLGTHQQEDHSHYSNNNGHSHGHEHGLSAFFRPGTHSLNPHEGLQIVRPPEPRSHVAMLQPLMAKGIHLEPLASITFREDALMTSDRRGHIKVWKRPPPLPHHP</sequence>
<dbReference type="PANTHER" id="PTHR24096">
    <property type="entry name" value="LONG-CHAIN-FATTY-ACID--COA LIGASE"/>
    <property type="match status" value="1"/>
</dbReference>
<dbReference type="Gene3D" id="3.40.50.12780">
    <property type="entry name" value="N-terminal domain of ligase-like"/>
    <property type="match status" value="1"/>
</dbReference>
<feature type="region of interest" description="Disordered" evidence="4">
    <location>
        <begin position="1856"/>
        <end position="1930"/>
    </location>
</feature>
<dbReference type="InterPro" id="IPR020845">
    <property type="entry name" value="AMP-binding_CS"/>
</dbReference>
<dbReference type="FunFam" id="3.30.300.30:FF:000007">
    <property type="entry name" value="4-coumarate--CoA ligase 2"/>
    <property type="match status" value="1"/>
</dbReference>
<dbReference type="GO" id="GO:0016405">
    <property type="term" value="F:CoA-ligase activity"/>
    <property type="evidence" value="ECO:0007669"/>
    <property type="project" value="TreeGrafter"/>
</dbReference>
<dbReference type="InterPro" id="IPR056124">
    <property type="entry name" value="DUF7707"/>
</dbReference>
<dbReference type="InterPro" id="IPR015943">
    <property type="entry name" value="WD40/YVTN_repeat-like_dom_sf"/>
</dbReference>
<dbReference type="InterPro" id="IPR025110">
    <property type="entry name" value="AMP-bd_C"/>
</dbReference>
<organism evidence="7 8">
    <name type="scientific">Mortierella alpina</name>
    <name type="common">Oleaginous fungus</name>
    <name type="synonym">Mortierella renispora</name>
    <dbReference type="NCBI Taxonomy" id="64518"/>
    <lineage>
        <taxon>Eukaryota</taxon>
        <taxon>Fungi</taxon>
        <taxon>Fungi incertae sedis</taxon>
        <taxon>Mucoromycota</taxon>
        <taxon>Mortierellomycotina</taxon>
        <taxon>Mortierellomycetes</taxon>
        <taxon>Mortierellales</taxon>
        <taxon>Mortierellaceae</taxon>
        <taxon>Mortierella</taxon>
    </lineage>
</organism>
<dbReference type="Pfam" id="PF24808">
    <property type="entry name" value="DUF7707"/>
    <property type="match status" value="1"/>
</dbReference>
<evidence type="ECO:0000259" key="6">
    <source>
        <dbReference type="PROSITE" id="PS50250"/>
    </source>
</evidence>
<dbReference type="Pfam" id="PF13193">
    <property type="entry name" value="AMP-binding_C"/>
    <property type="match status" value="1"/>
</dbReference>
<dbReference type="InterPro" id="IPR000717">
    <property type="entry name" value="PCI_dom"/>
</dbReference>
<feature type="region of interest" description="Disordered" evidence="4">
    <location>
        <begin position="1767"/>
        <end position="1844"/>
    </location>
</feature>
<dbReference type="InterPro" id="IPR045851">
    <property type="entry name" value="AMP-bd_C_sf"/>
</dbReference>
<dbReference type="Pfam" id="PF01399">
    <property type="entry name" value="PCI"/>
    <property type="match status" value="1"/>
</dbReference>
<evidence type="ECO:0000313" key="7">
    <source>
        <dbReference type="EMBL" id="KAG9327643.1"/>
    </source>
</evidence>
<evidence type="ECO:0000256" key="1">
    <source>
        <dbReference type="ARBA" id="ARBA00006432"/>
    </source>
</evidence>
<dbReference type="Pfam" id="PF00400">
    <property type="entry name" value="WD40"/>
    <property type="match status" value="1"/>
</dbReference>
<evidence type="ECO:0000256" key="5">
    <source>
        <dbReference type="SAM" id="Phobius"/>
    </source>
</evidence>
<evidence type="ECO:0000256" key="3">
    <source>
        <dbReference type="PROSITE-ProRule" id="PRU00221"/>
    </source>
</evidence>
<feature type="compositionally biased region" description="Polar residues" evidence="4">
    <location>
        <begin position="1867"/>
        <end position="1880"/>
    </location>
</feature>
<keyword evidence="3" id="KW-0853">WD repeat</keyword>
<keyword evidence="5" id="KW-1133">Transmembrane helix</keyword>
<feature type="domain" description="PCI" evidence="6">
    <location>
        <begin position="287"/>
        <end position="459"/>
    </location>
</feature>
<dbReference type="SMART" id="SM00088">
    <property type="entry name" value="PINT"/>
    <property type="match status" value="1"/>
</dbReference>
<feature type="compositionally biased region" description="Low complexity" evidence="4">
    <location>
        <begin position="1427"/>
        <end position="1445"/>
    </location>
</feature>
<keyword evidence="5" id="KW-0472">Membrane</keyword>
<feature type="region of interest" description="Disordered" evidence="4">
    <location>
        <begin position="1348"/>
        <end position="1445"/>
    </location>
</feature>
<comment type="similarity">
    <text evidence="1">Belongs to the ATP-dependent AMP-binding enzyme family.</text>
</comment>
<feature type="region of interest" description="Disordered" evidence="4">
    <location>
        <begin position="1299"/>
        <end position="1332"/>
    </location>
</feature>
<dbReference type="SMART" id="SM00320">
    <property type="entry name" value="WD40"/>
    <property type="match status" value="5"/>
</dbReference>
<dbReference type="EMBL" id="JAIFTL010000002">
    <property type="protein sequence ID" value="KAG9327643.1"/>
    <property type="molecule type" value="Genomic_DNA"/>
</dbReference>
<proteinExistence type="inferred from homology"/>
<feature type="repeat" description="WD" evidence="3">
    <location>
        <begin position="1678"/>
        <end position="1719"/>
    </location>
</feature>
<dbReference type="InterPro" id="IPR000873">
    <property type="entry name" value="AMP-dep_synth/lig_dom"/>
</dbReference>
<dbReference type="Pfam" id="PF00501">
    <property type="entry name" value="AMP-binding"/>
    <property type="match status" value="1"/>
</dbReference>
<feature type="compositionally biased region" description="Low complexity" evidence="4">
    <location>
        <begin position="1811"/>
        <end position="1834"/>
    </location>
</feature>
<feature type="transmembrane region" description="Helical" evidence="5">
    <location>
        <begin position="41"/>
        <end position="59"/>
    </location>
</feature>
<gene>
    <name evidence="7" type="ORF">KVV02_006347</name>
</gene>
<accession>A0A9P8D3D8</accession>
<dbReference type="InterPro" id="IPR042099">
    <property type="entry name" value="ANL_N_sf"/>
</dbReference>
<dbReference type="PROSITE" id="PS50250">
    <property type="entry name" value="PCI"/>
    <property type="match status" value="1"/>
</dbReference>
<name>A0A9P8D3D8_MORAP</name>
<evidence type="ECO:0000313" key="8">
    <source>
        <dbReference type="Proteomes" id="UP000717515"/>
    </source>
</evidence>
<dbReference type="PROSITE" id="PS50294">
    <property type="entry name" value="WD_REPEATS_REGION"/>
    <property type="match status" value="1"/>
</dbReference>
<feature type="region of interest" description="Disordered" evidence="4">
    <location>
        <begin position="1960"/>
        <end position="1992"/>
    </location>
</feature>
<feature type="compositionally biased region" description="Low complexity" evidence="4">
    <location>
        <begin position="1912"/>
        <end position="1923"/>
    </location>
</feature>
<dbReference type="SUPFAM" id="SSF50978">
    <property type="entry name" value="WD40 repeat-like"/>
    <property type="match status" value="1"/>
</dbReference>
<dbReference type="PROSITE" id="PS00455">
    <property type="entry name" value="AMP_BINDING"/>
    <property type="match status" value="1"/>
</dbReference>
<evidence type="ECO:0000256" key="4">
    <source>
        <dbReference type="SAM" id="MobiDB-lite"/>
    </source>
</evidence>
<feature type="compositionally biased region" description="Polar residues" evidence="4">
    <location>
        <begin position="1774"/>
        <end position="1789"/>
    </location>
</feature>
<protein>
    <recommendedName>
        <fullName evidence="6">PCI domain-containing protein</fullName>
    </recommendedName>
</protein>
<dbReference type="CDD" id="cd05911">
    <property type="entry name" value="Firefly_Luc_like"/>
    <property type="match status" value="1"/>
</dbReference>
<keyword evidence="2" id="KW-0436">Ligase</keyword>
<dbReference type="PROSITE" id="PS50082">
    <property type="entry name" value="WD_REPEATS_2"/>
    <property type="match status" value="1"/>
</dbReference>
<dbReference type="SUPFAM" id="SSF56801">
    <property type="entry name" value="Acetyl-CoA synthetase-like"/>
    <property type="match status" value="1"/>
</dbReference>
<feature type="compositionally biased region" description="Polar residues" evidence="4">
    <location>
        <begin position="1320"/>
        <end position="1332"/>
    </location>
</feature>
<feature type="compositionally biased region" description="Polar residues" evidence="4">
    <location>
        <begin position="1893"/>
        <end position="1904"/>
    </location>
</feature>
<evidence type="ECO:0000256" key="2">
    <source>
        <dbReference type="ARBA" id="ARBA00022598"/>
    </source>
</evidence>
<feature type="compositionally biased region" description="Pro residues" evidence="4">
    <location>
        <begin position="1394"/>
        <end position="1408"/>
    </location>
</feature>
<feature type="compositionally biased region" description="Polar residues" evidence="4">
    <location>
        <begin position="1414"/>
        <end position="1426"/>
    </location>
</feature>
<dbReference type="Gene3D" id="3.30.300.30">
    <property type="match status" value="1"/>
</dbReference>
<reference evidence="7" key="1">
    <citation type="submission" date="2021-07" db="EMBL/GenBank/DDBJ databases">
        <title>Draft genome of Mortierella alpina, strain LL118, isolated from an aspen leaf litter sample.</title>
        <authorList>
            <person name="Yang S."/>
            <person name="Vinatzer B.A."/>
        </authorList>
    </citation>
    <scope>NUCLEOTIDE SEQUENCE</scope>
    <source>
        <strain evidence="7">LL118</strain>
    </source>
</reference>
<dbReference type="Proteomes" id="UP000717515">
    <property type="component" value="Unassembled WGS sequence"/>
</dbReference>
<dbReference type="InterPro" id="IPR001680">
    <property type="entry name" value="WD40_rpt"/>
</dbReference>
<keyword evidence="5" id="KW-0812">Transmembrane</keyword>